<dbReference type="OMA" id="HIFQEAC"/>
<evidence type="ECO:0000256" key="1">
    <source>
        <dbReference type="SAM" id="MobiDB-lite"/>
    </source>
</evidence>
<dbReference type="Pfam" id="PF15179">
    <property type="entry name" value="Myc_target_1"/>
    <property type="match status" value="1"/>
</dbReference>
<keyword evidence="2" id="KW-1133">Transmembrane helix</keyword>
<dbReference type="GO" id="GO:0005654">
    <property type="term" value="C:nucleoplasm"/>
    <property type="evidence" value="ECO:0007669"/>
    <property type="project" value="TreeGrafter"/>
</dbReference>
<evidence type="ECO:0000256" key="2">
    <source>
        <dbReference type="SAM" id="Phobius"/>
    </source>
</evidence>
<dbReference type="InterPro" id="IPR029180">
    <property type="entry name" value="Myc_target_1"/>
</dbReference>
<dbReference type="AlphaFoldDB" id="A0A672NAB6"/>
<dbReference type="PANTHER" id="PTHR14869">
    <property type="entry name" value="MYC TARGET PROTEIN 1"/>
    <property type="match status" value="1"/>
</dbReference>
<proteinExistence type="predicted"/>
<dbReference type="Proteomes" id="UP000472262">
    <property type="component" value="Unassembled WGS sequence"/>
</dbReference>
<dbReference type="RefSeq" id="XP_016133669.1">
    <property type="nucleotide sequence ID" value="XM_016278183.1"/>
</dbReference>
<feature type="region of interest" description="Disordered" evidence="1">
    <location>
        <begin position="111"/>
        <end position="145"/>
    </location>
</feature>
<organism evidence="3 4">
    <name type="scientific">Sinocyclocheilus grahami</name>
    <name type="common">Dianchi golden-line fish</name>
    <name type="synonym">Barbus grahami</name>
    <dbReference type="NCBI Taxonomy" id="75366"/>
    <lineage>
        <taxon>Eukaryota</taxon>
        <taxon>Metazoa</taxon>
        <taxon>Chordata</taxon>
        <taxon>Craniata</taxon>
        <taxon>Vertebrata</taxon>
        <taxon>Euteleostomi</taxon>
        <taxon>Actinopterygii</taxon>
        <taxon>Neopterygii</taxon>
        <taxon>Teleostei</taxon>
        <taxon>Ostariophysi</taxon>
        <taxon>Cypriniformes</taxon>
        <taxon>Cyprinidae</taxon>
        <taxon>Cyprininae</taxon>
        <taxon>Sinocyclocheilus</taxon>
    </lineage>
</organism>
<sequence>MLLRTIMASNETNAIWEILKPIDFEELILAFCLSILIGLLIGILVFLLLTWMSRRRRASVRITGCQNQSSESKGSHKQHCHLRHYKSHGFDKNTEYVGRAVFNLHRQTSVDPNELLGRSPSFQNSTFRPPPKRSNKTADETEDENQTALLPNITDPFSAEPAESFWLGKGSLRGFLPRQTPPPAYDSVNHIFQEACT</sequence>
<dbReference type="GeneID" id="107589680"/>
<dbReference type="InParanoid" id="A0A672NAB6"/>
<dbReference type="Ensembl" id="ENSSGRT00000048164.1">
    <property type="protein sequence ID" value="ENSSGRP00000045002.1"/>
    <property type="gene ID" value="ENSSGRG00000024176.1"/>
</dbReference>
<name>A0A672NAB6_SINGR</name>
<dbReference type="KEGG" id="sgh:107589680"/>
<evidence type="ECO:0000313" key="4">
    <source>
        <dbReference type="Proteomes" id="UP000472262"/>
    </source>
</evidence>
<accession>A0A672NAB6</accession>
<keyword evidence="4" id="KW-1185">Reference proteome</keyword>
<dbReference type="OrthoDB" id="9943706at2759"/>
<feature type="transmembrane region" description="Helical" evidence="2">
    <location>
        <begin position="27"/>
        <end position="51"/>
    </location>
</feature>
<reference evidence="3" key="2">
    <citation type="submission" date="2025-09" db="UniProtKB">
        <authorList>
            <consortium name="Ensembl"/>
        </authorList>
    </citation>
    <scope>IDENTIFICATION</scope>
</reference>
<keyword evidence="2" id="KW-0812">Transmembrane</keyword>
<evidence type="ECO:0000313" key="3">
    <source>
        <dbReference type="Ensembl" id="ENSSGRP00000045002.1"/>
    </source>
</evidence>
<keyword evidence="2" id="KW-0472">Membrane</keyword>
<reference evidence="3" key="1">
    <citation type="submission" date="2025-08" db="UniProtKB">
        <authorList>
            <consortium name="Ensembl"/>
        </authorList>
    </citation>
    <scope>IDENTIFICATION</scope>
</reference>
<protein>
    <submittedName>
        <fullName evidence="3">Myc target protein 1 homolog</fullName>
    </submittedName>
</protein>
<gene>
    <name evidence="3" type="primary">LOC107589680</name>
</gene>
<dbReference type="PANTHER" id="PTHR14869:SF0">
    <property type="entry name" value="MYC TARGET PROTEIN 1"/>
    <property type="match status" value="1"/>
</dbReference>